<sequence length="188" mass="20790">MTTPGPRIPPLPVEEYQALERELFGDAAFTGTMHVGRTWAHNPGLMKAQRPLQEYLLNASSLPGRDRELAILRIVWRRGSEYAFGQHVRMGRAAGLTDAEIERVPHGPDADGWTAFQKVLLQAVDELHDAGRLSDDTWQALARRYEDAQLIDLIAVVGRYWAVAVMLNSVGVQPEPGLPGFPADAPQT</sequence>
<dbReference type="Gene3D" id="1.20.1290.10">
    <property type="entry name" value="AhpD-like"/>
    <property type="match status" value="1"/>
</dbReference>
<evidence type="ECO:0000313" key="2">
    <source>
        <dbReference type="EMBL" id="MUN35289.1"/>
    </source>
</evidence>
<organism evidence="2 3">
    <name type="scientific">Actinomadura litoris</name>
    <dbReference type="NCBI Taxonomy" id="2678616"/>
    <lineage>
        <taxon>Bacteria</taxon>
        <taxon>Bacillati</taxon>
        <taxon>Actinomycetota</taxon>
        <taxon>Actinomycetes</taxon>
        <taxon>Streptosporangiales</taxon>
        <taxon>Thermomonosporaceae</taxon>
        <taxon>Actinomadura</taxon>
    </lineage>
</organism>
<dbReference type="PANTHER" id="PTHR34846">
    <property type="entry name" value="4-CARBOXYMUCONOLACTONE DECARBOXYLASE FAMILY PROTEIN (AFU_ORTHOLOGUE AFUA_6G11590)"/>
    <property type="match status" value="1"/>
</dbReference>
<dbReference type="RefSeq" id="WP_156214250.1">
    <property type="nucleotide sequence ID" value="NZ_WOFH01000001.1"/>
</dbReference>
<comment type="caution">
    <text evidence="2">The sequence shown here is derived from an EMBL/GenBank/DDBJ whole genome shotgun (WGS) entry which is preliminary data.</text>
</comment>
<accession>A0A7K1KSZ1</accession>
<proteinExistence type="predicted"/>
<dbReference type="EMBL" id="WOFH01000001">
    <property type="protein sequence ID" value="MUN35289.1"/>
    <property type="molecule type" value="Genomic_DNA"/>
</dbReference>
<dbReference type="Proteomes" id="UP000432015">
    <property type="component" value="Unassembled WGS sequence"/>
</dbReference>
<reference evidence="2 3" key="1">
    <citation type="submission" date="2019-11" db="EMBL/GenBank/DDBJ databases">
        <authorList>
            <person name="Cao P."/>
        </authorList>
    </citation>
    <scope>NUCLEOTIDE SEQUENCE [LARGE SCALE GENOMIC DNA]</scope>
    <source>
        <strain evidence="2 3">NEAU-AAG5</strain>
    </source>
</reference>
<dbReference type="InterPro" id="IPR003779">
    <property type="entry name" value="CMD-like"/>
</dbReference>
<dbReference type="GO" id="GO:0051920">
    <property type="term" value="F:peroxiredoxin activity"/>
    <property type="evidence" value="ECO:0007669"/>
    <property type="project" value="InterPro"/>
</dbReference>
<dbReference type="Pfam" id="PF02627">
    <property type="entry name" value="CMD"/>
    <property type="match status" value="1"/>
</dbReference>
<keyword evidence="3" id="KW-1185">Reference proteome</keyword>
<dbReference type="SUPFAM" id="SSF69118">
    <property type="entry name" value="AhpD-like"/>
    <property type="match status" value="1"/>
</dbReference>
<evidence type="ECO:0000259" key="1">
    <source>
        <dbReference type="Pfam" id="PF02627"/>
    </source>
</evidence>
<dbReference type="InterPro" id="IPR029032">
    <property type="entry name" value="AhpD-like"/>
</dbReference>
<dbReference type="PANTHER" id="PTHR34846:SF5">
    <property type="entry name" value="CARBOXYMUCONOLACTONE DECARBOXYLASE-LIKE DOMAIN-CONTAINING PROTEIN"/>
    <property type="match status" value="1"/>
</dbReference>
<dbReference type="AlphaFoldDB" id="A0A7K1KSZ1"/>
<evidence type="ECO:0000313" key="3">
    <source>
        <dbReference type="Proteomes" id="UP000432015"/>
    </source>
</evidence>
<feature type="domain" description="Carboxymuconolactone decarboxylase-like" evidence="1">
    <location>
        <begin position="43"/>
        <end position="120"/>
    </location>
</feature>
<protein>
    <submittedName>
        <fullName evidence="2">Carboxymuconolactone decarboxylase family protein</fullName>
    </submittedName>
</protein>
<name>A0A7K1KSZ1_9ACTN</name>
<gene>
    <name evidence="2" type="ORF">GNZ18_01540</name>
</gene>